<evidence type="ECO:0000256" key="7">
    <source>
        <dbReference type="SAM" id="SignalP"/>
    </source>
</evidence>
<dbReference type="InterPro" id="IPR011249">
    <property type="entry name" value="Metalloenz_LuxS/M16"/>
</dbReference>
<dbReference type="InterPro" id="IPR007863">
    <property type="entry name" value="Peptidase_M16_C"/>
</dbReference>
<dbReference type="Proteomes" id="UP000469430">
    <property type="component" value="Unassembled WGS sequence"/>
</dbReference>
<proteinExistence type="inferred from homology"/>
<organism evidence="10 11">
    <name type="scientific">Croceibacterium xixiisoli</name>
    <dbReference type="NCBI Taxonomy" id="1476466"/>
    <lineage>
        <taxon>Bacteria</taxon>
        <taxon>Pseudomonadati</taxon>
        <taxon>Pseudomonadota</taxon>
        <taxon>Alphaproteobacteria</taxon>
        <taxon>Sphingomonadales</taxon>
        <taxon>Erythrobacteraceae</taxon>
        <taxon>Croceibacterium</taxon>
    </lineage>
</organism>
<feature type="signal peptide" evidence="7">
    <location>
        <begin position="1"/>
        <end position="25"/>
    </location>
</feature>
<evidence type="ECO:0000313" key="10">
    <source>
        <dbReference type="EMBL" id="MXO99722.1"/>
    </source>
</evidence>
<evidence type="ECO:0000259" key="8">
    <source>
        <dbReference type="Pfam" id="PF00675"/>
    </source>
</evidence>
<evidence type="ECO:0000256" key="2">
    <source>
        <dbReference type="ARBA" id="ARBA00022670"/>
    </source>
</evidence>
<evidence type="ECO:0000256" key="5">
    <source>
        <dbReference type="ARBA" id="ARBA00023049"/>
    </source>
</evidence>
<keyword evidence="4" id="KW-0862">Zinc</keyword>
<evidence type="ECO:0000259" key="9">
    <source>
        <dbReference type="Pfam" id="PF05193"/>
    </source>
</evidence>
<protein>
    <submittedName>
        <fullName evidence="10">Insulinase family protein</fullName>
    </submittedName>
</protein>
<dbReference type="GO" id="GO:0006508">
    <property type="term" value="P:proteolysis"/>
    <property type="evidence" value="ECO:0007669"/>
    <property type="project" value="UniProtKB-KW"/>
</dbReference>
<dbReference type="GO" id="GO:0008237">
    <property type="term" value="F:metallopeptidase activity"/>
    <property type="evidence" value="ECO:0007669"/>
    <property type="project" value="UniProtKB-KW"/>
</dbReference>
<accession>A0A6I4TV84</accession>
<keyword evidence="2" id="KW-0645">Protease</keyword>
<comment type="caution">
    <text evidence="10">The sequence shown here is derived from an EMBL/GenBank/DDBJ whole genome shotgun (WGS) entry which is preliminary data.</text>
</comment>
<keyword evidence="7" id="KW-0732">Signal</keyword>
<dbReference type="PANTHER" id="PTHR43690:SF17">
    <property type="entry name" value="PROTEIN YHJJ"/>
    <property type="match status" value="1"/>
</dbReference>
<dbReference type="Pfam" id="PF00675">
    <property type="entry name" value="Peptidase_M16"/>
    <property type="match status" value="1"/>
</dbReference>
<keyword evidence="11" id="KW-1185">Reference proteome</keyword>
<dbReference type="SUPFAM" id="SSF63411">
    <property type="entry name" value="LuxS/MPP-like metallohydrolase"/>
    <property type="match status" value="3"/>
</dbReference>
<feature type="chain" id="PRO_5026287109" evidence="7">
    <location>
        <begin position="26"/>
        <end position="1006"/>
    </location>
</feature>
<dbReference type="GO" id="GO:0046872">
    <property type="term" value="F:metal ion binding"/>
    <property type="evidence" value="ECO:0007669"/>
    <property type="project" value="InterPro"/>
</dbReference>
<sequence length="1006" mass="108738">MPCGMRRTIRTIGAIILLLPTVTQAQLQPPSAAGAAAQPAVVVPPPPAPGDLPEFARPDDPWIYRGTDIPWDQEWLFGEMPNGVRYAVRDNGVPPGQVSIRVRIDAGSLYEKDSERGFAHLIEHLLFRQSKYLGDGEAIPHFQRLGASLGNDTNAITSPTQTVIQLDLPNARGPVLEDSFRLLSGMIREPTLSEANIRTEVPIVLAERRERGGAQARAADASRELFFSGQLLASRNPIGTVPTLEAANQESVRAFYRRWYRPENAVVVVSGDANPMMLAKLVEKYFGDWAASGKPDPQPDFGTPTAPDGADPANPVGETRVLVEPGQTRSLVYAIVRPWHEVTDNIEYNRGLLLDSIAQAIINRRLEARARGGGTFLFASAERDKSARSTDTTYVSFAPLTANWKSALNDVRGVLADALAQPPSQAEIDREIAEYDVIFANMAQQASIQAGSKLADDIVNAVDIREAVAAPDTILAVFRDMKARFTPNEVFAHTQELLKGDVIRALYLTPEAGEADAEAVRAAMLTPVEVAVDARSAAEAISFADLPEIGTPAEPTSREILFSNGRERQVEKLTFANGVRVLLMPTSNEPGRATVRVRFGGGYRSFAKEEGAYAALGSMALVSSGLGPLGQNELDQIATGRKLGFSFSMDEASFRFEGQTRAEDVEDQLYLFAAKLALPRWDPAPVERAKAASLLSYASLATDPNGVLNRDLDWLLHNRDPRFATPDPEAMNKVTPEGFQQVWSRILQQGPVEVDVFGDIDREKVVAALSRTFGALAERQPLPADVESQRFTFPAANARPLALEHNGDADQAAAVMAWPIGAGSAGLPQSRKTELLAEVFSNRLMDAMRERAGASYAPYVGSRWPLGVDSGGTFVAMAQLPPAQTDAFFAAADKIADDLAANGPTADELARATEPVLQALWRMQSGYTFWMNQLEGGAFDANRVTYLPTIIADYQNTTPAEIQALAARYLAARDGFRLAVLPSDKAGSAGMQTGVPAAGVPTTVGR</sequence>
<gene>
    <name evidence="10" type="ORF">GRI97_12045</name>
</gene>
<evidence type="ECO:0000256" key="4">
    <source>
        <dbReference type="ARBA" id="ARBA00022833"/>
    </source>
</evidence>
<dbReference type="Pfam" id="PF05193">
    <property type="entry name" value="Peptidase_M16_C"/>
    <property type="match status" value="2"/>
</dbReference>
<feature type="domain" description="Peptidase M16 C-terminal" evidence="9">
    <location>
        <begin position="734"/>
        <end position="912"/>
    </location>
</feature>
<dbReference type="EMBL" id="WTYJ01000002">
    <property type="protein sequence ID" value="MXO99722.1"/>
    <property type="molecule type" value="Genomic_DNA"/>
</dbReference>
<evidence type="ECO:0000256" key="1">
    <source>
        <dbReference type="ARBA" id="ARBA00007261"/>
    </source>
</evidence>
<feature type="region of interest" description="Disordered" evidence="6">
    <location>
        <begin position="293"/>
        <end position="317"/>
    </location>
</feature>
<dbReference type="InterPro" id="IPR011765">
    <property type="entry name" value="Pept_M16_N"/>
</dbReference>
<evidence type="ECO:0000256" key="6">
    <source>
        <dbReference type="SAM" id="MobiDB-lite"/>
    </source>
</evidence>
<keyword evidence="5" id="KW-0482">Metalloprotease</keyword>
<name>A0A6I4TV84_9SPHN</name>
<dbReference type="InterPro" id="IPR050626">
    <property type="entry name" value="Peptidase_M16"/>
</dbReference>
<evidence type="ECO:0000313" key="11">
    <source>
        <dbReference type="Proteomes" id="UP000469430"/>
    </source>
</evidence>
<comment type="similarity">
    <text evidence="1">Belongs to the peptidase M16 family.</text>
</comment>
<evidence type="ECO:0000256" key="3">
    <source>
        <dbReference type="ARBA" id="ARBA00022801"/>
    </source>
</evidence>
<feature type="domain" description="Peptidase M16 C-terminal" evidence="9">
    <location>
        <begin position="248"/>
        <end position="433"/>
    </location>
</feature>
<dbReference type="AlphaFoldDB" id="A0A6I4TV84"/>
<dbReference type="Gene3D" id="3.30.830.10">
    <property type="entry name" value="Metalloenzyme, LuxS/M16 peptidase-like"/>
    <property type="match status" value="3"/>
</dbReference>
<reference evidence="10 11" key="1">
    <citation type="submission" date="2019-12" db="EMBL/GenBank/DDBJ databases">
        <title>Genomic-based taxomic classification of the family Erythrobacteraceae.</title>
        <authorList>
            <person name="Xu L."/>
        </authorList>
    </citation>
    <scope>NUCLEOTIDE SEQUENCE [LARGE SCALE GENOMIC DNA]</scope>
    <source>
        <strain evidence="10 11">S36</strain>
    </source>
</reference>
<keyword evidence="3" id="KW-0378">Hydrolase</keyword>
<dbReference type="PANTHER" id="PTHR43690">
    <property type="entry name" value="NARDILYSIN"/>
    <property type="match status" value="1"/>
</dbReference>
<feature type="domain" description="Peptidase M16 N-terminal" evidence="8">
    <location>
        <begin position="97"/>
        <end position="210"/>
    </location>
</feature>